<dbReference type="Proteomes" id="UP000232230">
    <property type="component" value="Chromosome"/>
</dbReference>
<feature type="signal peptide" evidence="1">
    <location>
        <begin position="1"/>
        <end position="28"/>
    </location>
</feature>
<evidence type="ECO:0000313" key="3">
    <source>
        <dbReference type="Proteomes" id="UP000232230"/>
    </source>
</evidence>
<accession>A0A2K8NXV6</accession>
<dbReference type="RefSeq" id="WP_024863188.1">
    <property type="nucleotide sequence ID" value="NZ_CP024965.1"/>
</dbReference>
<protein>
    <recommendedName>
        <fullName evidence="4">Lipoprotein</fullName>
    </recommendedName>
</protein>
<feature type="chain" id="PRO_5014745929" description="Lipoprotein" evidence="1">
    <location>
        <begin position="29"/>
        <end position="1099"/>
    </location>
</feature>
<gene>
    <name evidence="2" type="ORF">ESOMN_v1c02830</name>
</gene>
<evidence type="ECO:0008006" key="4">
    <source>
        <dbReference type="Google" id="ProtNLM"/>
    </source>
</evidence>
<dbReference type="EMBL" id="CP024965">
    <property type="protein sequence ID" value="ATZ18665.1"/>
    <property type="molecule type" value="Genomic_DNA"/>
</dbReference>
<sequence length="1099" mass="125742">MKNNKPSLKKIGLLFVATLPVAGSAALAMSSMNHNIKDDSKNGSKSIGDLRTALETILSERTNKKWSKVELETKITEQKFDIEGGITVQELGSKRTTAKNGHEIITTWKFLGNAKVTNAFTYKGEIIIKHSRIESENNTESIVKIQKDLQQILNTEIKEWSQNDLKDKIDEKFGVGEITVELDKSTLSQRSANFEWKNSSWKFIGNGVKFKDQTTLKHQWINEIDGSQDIKKIESELTEVITKRKHNEWTVETLKSAISSAGIDVKEGFNVEKTISKTIETRLGNGGQQKTTWRITGNGSVDNNYKYNGSVLIEHIWNNLTDNSKHISYVKEKIVDVLNSKVNNAWNETDLLEALTSSEDAIDIKGGLTVSKLENSKTRSWQGSDHIDSWKIIGNGRADNDYKYKGELTLKHEWSDKLDTTRELSEIQQTIENIVSERKDSSWTQHELQKVIDDSDLDPIKGAIIVSKQETFNERLYENVSGSETWVFTARGTKFNNFKFKGSTTIKHTWNTTKDNTKSILEISLQLQDILNSKFKNVWTPEELEQEIVAKGIDLTGGIEVKEHNSEQKTRSWNGGWEKTSFTFTGKGAINNDWKYNESVTLTQEWDSSYDSSINIEKVSYALQRILDRRSLQSWTQEELQLAIDEAKIDPVGAGGIIVKQVLPEIETRSSTGEIDQDIWEFIGNGNEMNEFMWNNKVTLTHVWDNTVDTTKDINNNETIIELQNLLDSESYKYRPWTPQLLQEEIVKRDIDVASELGGITVEEIETVIETRLSEGSPKVTTWIFIGNGNSDNDGRYYGNVTLNHEWNDIKDTTQEINVIKDELTMLVNSTKYKNKKWIKDDLQDAVNAKWVGAGITVEEKLVPQTRSWDEKQQTTIWTFTGNGDVTNKYPYKNTVDIEHSWIELIPTTKNIEEIKSELENILNERKDNAWLQTELQTKVDEKYGIGEITVIDSDAVKAKNRSWGLENKIKNWIFKGIGENESITNPHLYYGETTLVHKWEQKADTSIDIEVIKNELNRLLTSDGHLNKEWSITDLQRAVDRKYGAGEIKVSRWISRNRNILRDASLSHSDKYTFTGQGNVNNDYKYKNSIDLRHTYYN</sequence>
<name>A0A2K8NXV6_9MOLU</name>
<keyword evidence="3" id="KW-1185">Reference proteome</keyword>
<organism evidence="2 3">
    <name type="scientific">Williamsoniiplasma somnilux</name>
    <dbReference type="NCBI Taxonomy" id="215578"/>
    <lineage>
        <taxon>Bacteria</taxon>
        <taxon>Bacillati</taxon>
        <taxon>Mycoplasmatota</taxon>
        <taxon>Mollicutes</taxon>
        <taxon>Entomoplasmatales</taxon>
        <taxon>Williamsoniiplasma</taxon>
    </lineage>
</organism>
<dbReference type="KEGG" id="esx:ESOMN_v1c02830"/>
<dbReference type="AlphaFoldDB" id="A0A2K8NXV6"/>
<reference evidence="2 3" key="1">
    <citation type="submission" date="2017-11" db="EMBL/GenBank/DDBJ databases">
        <title>Genome sequence of Entomoplasma somnilux PYAN-1 (ATCC 49194).</title>
        <authorList>
            <person name="Lo W.-S."/>
            <person name="Gasparich G.E."/>
            <person name="Kuo C.-H."/>
        </authorList>
    </citation>
    <scope>NUCLEOTIDE SEQUENCE [LARGE SCALE GENOMIC DNA]</scope>
    <source>
        <strain evidence="2 3">PYAN-1</strain>
    </source>
</reference>
<proteinExistence type="predicted"/>
<keyword evidence="1" id="KW-0732">Signal</keyword>
<evidence type="ECO:0000256" key="1">
    <source>
        <dbReference type="SAM" id="SignalP"/>
    </source>
</evidence>
<evidence type="ECO:0000313" key="2">
    <source>
        <dbReference type="EMBL" id="ATZ18665.1"/>
    </source>
</evidence>